<dbReference type="Proteomes" id="UP001152798">
    <property type="component" value="Chromosome 1"/>
</dbReference>
<protein>
    <submittedName>
        <fullName evidence="1">Uncharacterized protein</fullName>
    </submittedName>
</protein>
<name>A0A9P0E942_NEZVI</name>
<gene>
    <name evidence="1" type="ORF">NEZAVI_LOCUS1014</name>
</gene>
<sequence length="8" mass="996">MTFVEIKE</sequence>
<dbReference type="EMBL" id="OV725077">
    <property type="protein sequence ID" value="CAH1389646.1"/>
    <property type="molecule type" value="Genomic_DNA"/>
</dbReference>
<evidence type="ECO:0000313" key="1">
    <source>
        <dbReference type="EMBL" id="CAH1389646.1"/>
    </source>
</evidence>
<reference evidence="1" key="1">
    <citation type="submission" date="2022-01" db="EMBL/GenBank/DDBJ databases">
        <authorList>
            <person name="King R."/>
        </authorList>
    </citation>
    <scope>NUCLEOTIDE SEQUENCE</scope>
</reference>
<proteinExistence type="predicted"/>
<keyword evidence="2" id="KW-1185">Reference proteome</keyword>
<organism evidence="1 2">
    <name type="scientific">Nezara viridula</name>
    <name type="common">Southern green stink bug</name>
    <name type="synonym">Cimex viridulus</name>
    <dbReference type="NCBI Taxonomy" id="85310"/>
    <lineage>
        <taxon>Eukaryota</taxon>
        <taxon>Metazoa</taxon>
        <taxon>Ecdysozoa</taxon>
        <taxon>Arthropoda</taxon>
        <taxon>Hexapoda</taxon>
        <taxon>Insecta</taxon>
        <taxon>Pterygota</taxon>
        <taxon>Neoptera</taxon>
        <taxon>Paraneoptera</taxon>
        <taxon>Hemiptera</taxon>
        <taxon>Heteroptera</taxon>
        <taxon>Panheteroptera</taxon>
        <taxon>Pentatomomorpha</taxon>
        <taxon>Pentatomoidea</taxon>
        <taxon>Pentatomidae</taxon>
        <taxon>Pentatominae</taxon>
        <taxon>Nezara</taxon>
    </lineage>
</organism>
<evidence type="ECO:0000313" key="2">
    <source>
        <dbReference type="Proteomes" id="UP001152798"/>
    </source>
</evidence>
<accession>A0A9P0E942</accession>